<keyword evidence="4" id="KW-1185">Reference proteome</keyword>
<evidence type="ECO:0000313" key="4">
    <source>
        <dbReference type="Proteomes" id="UP000239590"/>
    </source>
</evidence>
<dbReference type="RefSeq" id="WP_104715779.1">
    <property type="nucleotide sequence ID" value="NZ_PTRA01000007.1"/>
</dbReference>
<protein>
    <submittedName>
        <fullName evidence="3">Uncharacterized protein</fullName>
    </submittedName>
</protein>
<dbReference type="AlphaFoldDB" id="A0A2S7IFJ5"/>
<reference evidence="4" key="1">
    <citation type="submission" date="2018-02" db="EMBL/GenBank/DDBJ databases">
        <title>Genome sequencing of Solimonas sp. HR-BB.</title>
        <authorList>
            <person name="Lee Y."/>
            <person name="Jeon C.O."/>
        </authorList>
    </citation>
    <scope>NUCLEOTIDE SEQUENCE [LARGE SCALE GENOMIC DNA]</scope>
    <source>
        <strain evidence="4">HR-U</strain>
    </source>
</reference>
<sequence>MFRPFLLSVILLLNTGYVFAQSTFQKGYIVKAAGDTLACYIHYQDWSDSPAEIRIKRDLTQKEEIISAVSYKAFYIAKENQLYKSYTLNLLYVSEDVYETKPDTYVQQTLFLQQLWSDQKISLYYARSDKDGRIRFFIEEGPSFYELINYSFYRQKEGQNYRVAVQEYKQQLEQLTADVASFSMTPPLYASRYLINYLQAYHDKKYTEEPVKFRLKDEKSTFYVGLNAGLERLNISDLSQGKNQASLGLSARVNFPRNHQQMYAKIAFHRASKIVVLQEETRRPVDSHLKTIEILAGQYLGGGKIQPFYNVGLVIFSNKIATTGILTPGIGVSFKKRLELEVSHFSRLFFKMGQEEAPFLIPPRISLNYYIKLNGPNKLF</sequence>
<evidence type="ECO:0000256" key="1">
    <source>
        <dbReference type="SAM" id="Coils"/>
    </source>
</evidence>
<evidence type="ECO:0000313" key="3">
    <source>
        <dbReference type="EMBL" id="PQA54084.1"/>
    </source>
</evidence>
<dbReference type="OrthoDB" id="952442at2"/>
<keyword evidence="2" id="KW-0732">Signal</keyword>
<gene>
    <name evidence="3" type="ORF">C5O19_23235</name>
</gene>
<comment type="caution">
    <text evidence="3">The sequence shown here is derived from an EMBL/GenBank/DDBJ whole genome shotgun (WGS) entry which is preliminary data.</text>
</comment>
<accession>A0A2S7IFJ5</accession>
<proteinExistence type="predicted"/>
<keyword evidence="1" id="KW-0175">Coiled coil</keyword>
<dbReference type="Proteomes" id="UP000239590">
    <property type="component" value="Unassembled WGS sequence"/>
</dbReference>
<feature type="signal peptide" evidence="2">
    <location>
        <begin position="1"/>
        <end position="20"/>
    </location>
</feature>
<feature type="coiled-coil region" evidence="1">
    <location>
        <begin position="158"/>
        <end position="185"/>
    </location>
</feature>
<organism evidence="3 4">
    <name type="scientific">Siphonobacter curvatus</name>
    <dbReference type="NCBI Taxonomy" id="2094562"/>
    <lineage>
        <taxon>Bacteria</taxon>
        <taxon>Pseudomonadati</taxon>
        <taxon>Bacteroidota</taxon>
        <taxon>Cytophagia</taxon>
        <taxon>Cytophagales</taxon>
        <taxon>Cytophagaceae</taxon>
        <taxon>Siphonobacter</taxon>
    </lineage>
</organism>
<feature type="chain" id="PRO_5015658769" evidence="2">
    <location>
        <begin position="21"/>
        <end position="380"/>
    </location>
</feature>
<dbReference type="EMBL" id="PTRA01000007">
    <property type="protein sequence ID" value="PQA54084.1"/>
    <property type="molecule type" value="Genomic_DNA"/>
</dbReference>
<name>A0A2S7IFJ5_9BACT</name>
<evidence type="ECO:0000256" key="2">
    <source>
        <dbReference type="SAM" id="SignalP"/>
    </source>
</evidence>